<dbReference type="InterPro" id="IPR036291">
    <property type="entry name" value="NAD(P)-bd_dom_sf"/>
</dbReference>
<keyword evidence="3" id="KW-0067">ATP-binding</keyword>
<dbReference type="InterPro" id="IPR003781">
    <property type="entry name" value="CoA-bd"/>
</dbReference>
<dbReference type="SUPFAM" id="SSF51735">
    <property type="entry name" value="NAD(P)-binding Rossmann-fold domains"/>
    <property type="match status" value="1"/>
</dbReference>
<dbReference type="PANTHER" id="PTHR43334">
    <property type="entry name" value="ACETATE--COA LIGASE [ADP-FORMING]"/>
    <property type="match status" value="1"/>
</dbReference>
<feature type="domain" description="CoA-binding" evidence="4">
    <location>
        <begin position="12"/>
        <end position="107"/>
    </location>
</feature>
<dbReference type="EMBL" id="BARU01001268">
    <property type="protein sequence ID" value="GAH30512.1"/>
    <property type="molecule type" value="Genomic_DNA"/>
</dbReference>
<evidence type="ECO:0000259" key="4">
    <source>
        <dbReference type="SMART" id="SM00881"/>
    </source>
</evidence>
<dbReference type="AlphaFoldDB" id="X1ED47"/>
<protein>
    <recommendedName>
        <fullName evidence="4">CoA-binding domain-containing protein</fullName>
    </recommendedName>
</protein>
<reference evidence="5" key="1">
    <citation type="journal article" date="2014" name="Front. Microbiol.">
        <title>High frequency of phylogenetically diverse reductive dehalogenase-homologous genes in deep subseafloor sedimentary metagenomes.</title>
        <authorList>
            <person name="Kawai M."/>
            <person name="Futagami T."/>
            <person name="Toyoda A."/>
            <person name="Takaki Y."/>
            <person name="Nishi S."/>
            <person name="Hori S."/>
            <person name="Arai W."/>
            <person name="Tsubouchi T."/>
            <person name="Morono Y."/>
            <person name="Uchiyama I."/>
            <person name="Ito T."/>
            <person name="Fujiyama A."/>
            <person name="Inagaki F."/>
            <person name="Takami H."/>
        </authorList>
    </citation>
    <scope>NUCLEOTIDE SEQUENCE</scope>
    <source>
        <strain evidence="5">Expedition CK06-06</strain>
    </source>
</reference>
<sequence>MSGVKQHFLDLFFYPESVAVVGASENAKTANFYLVSNLVNLKFPGKIYPINPSTEEILGLKAYPDLKSIEGDIDLAVISVPASKTLDIVRDCVAKRVKGLTIVAGGFSETGTKGRGAQDEILSLLTESGIRAIGPNALSPINTSNNLVIGFGPVDKLPQGHLSFIFQSGLYQPRLNWLVSSFNLHLS</sequence>
<dbReference type="GO" id="GO:0005524">
    <property type="term" value="F:ATP binding"/>
    <property type="evidence" value="ECO:0007669"/>
    <property type="project" value="UniProtKB-KW"/>
</dbReference>
<keyword evidence="1" id="KW-0436">Ligase</keyword>
<gene>
    <name evidence="5" type="ORF">S03H2_03433</name>
</gene>
<dbReference type="Pfam" id="PF13380">
    <property type="entry name" value="CoA_binding_2"/>
    <property type="match status" value="1"/>
</dbReference>
<organism evidence="5">
    <name type="scientific">marine sediment metagenome</name>
    <dbReference type="NCBI Taxonomy" id="412755"/>
    <lineage>
        <taxon>unclassified sequences</taxon>
        <taxon>metagenomes</taxon>
        <taxon>ecological metagenomes</taxon>
    </lineage>
</organism>
<dbReference type="PANTHER" id="PTHR43334:SF1">
    <property type="entry name" value="3-HYDROXYPROPIONATE--COA LIGASE [ADP-FORMING]"/>
    <property type="match status" value="1"/>
</dbReference>
<comment type="caution">
    <text evidence="5">The sequence shown here is derived from an EMBL/GenBank/DDBJ whole genome shotgun (WGS) entry which is preliminary data.</text>
</comment>
<evidence type="ECO:0000256" key="3">
    <source>
        <dbReference type="ARBA" id="ARBA00022840"/>
    </source>
</evidence>
<evidence type="ECO:0000256" key="2">
    <source>
        <dbReference type="ARBA" id="ARBA00022741"/>
    </source>
</evidence>
<dbReference type="Gene3D" id="3.40.50.720">
    <property type="entry name" value="NAD(P)-binding Rossmann-like Domain"/>
    <property type="match status" value="1"/>
</dbReference>
<feature type="non-terminal residue" evidence="5">
    <location>
        <position position="187"/>
    </location>
</feature>
<accession>X1ED47</accession>
<proteinExistence type="predicted"/>
<evidence type="ECO:0000313" key="5">
    <source>
        <dbReference type="EMBL" id="GAH30512.1"/>
    </source>
</evidence>
<dbReference type="SMART" id="SM00881">
    <property type="entry name" value="CoA_binding"/>
    <property type="match status" value="1"/>
</dbReference>
<dbReference type="InterPro" id="IPR051538">
    <property type="entry name" value="Acyl-CoA_Synth/Transferase"/>
</dbReference>
<name>X1ED47_9ZZZZ</name>
<dbReference type="GO" id="GO:0016874">
    <property type="term" value="F:ligase activity"/>
    <property type="evidence" value="ECO:0007669"/>
    <property type="project" value="UniProtKB-KW"/>
</dbReference>
<keyword evidence="2" id="KW-0547">Nucleotide-binding</keyword>
<evidence type="ECO:0000256" key="1">
    <source>
        <dbReference type="ARBA" id="ARBA00022598"/>
    </source>
</evidence>